<dbReference type="GO" id="GO:0006177">
    <property type="term" value="P:GMP biosynthetic process"/>
    <property type="evidence" value="ECO:0007669"/>
    <property type="project" value="UniProtKB-UniRule"/>
</dbReference>
<evidence type="ECO:0000256" key="15">
    <source>
        <dbReference type="PIRSR" id="PIRSR000130-2"/>
    </source>
</evidence>
<feature type="domain" description="CBS" evidence="21">
    <location>
        <begin position="96"/>
        <end position="152"/>
    </location>
</feature>
<accession>A0A2X2WXV9</accession>
<evidence type="ECO:0000313" key="24">
    <source>
        <dbReference type="Proteomes" id="UP000199426"/>
    </source>
</evidence>
<keyword evidence="7 13" id="KW-0658">Purine biosynthesis</keyword>
<dbReference type="SMART" id="SM01240">
    <property type="entry name" value="IMPDH"/>
    <property type="match status" value="1"/>
</dbReference>
<evidence type="ECO:0000256" key="14">
    <source>
        <dbReference type="PIRSR" id="PIRSR000130-1"/>
    </source>
</evidence>
<dbReference type="PROSITE" id="PS00487">
    <property type="entry name" value="IMP_DH_GMP_RED"/>
    <property type="match status" value="1"/>
</dbReference>
<feature type="binding site" evidence="13">
    <location>
        <position position="471"/>
    </location>
    <ligand>
        <name>K(+)</name>
        <dbReference type="ChEBI" id="CHEBI:29103"/>
        <note>ligand shared between two tetrameric partners</note>
    </ligand>
</feature>
<dbReference type="GO" id="GO:0006183">
    <property type="term" value="P:GTP biosynthetic process"/>
    <property type="evidence" value="ECO:0007669"/>
    <property type="project" value="TreeGrafter"/>
</dbReference>
<dbReference type="Pfam" id="PF00571">
    <property type="entry name" value="CBS"/>
    <property type="match status" value="2"/>
</dbReference>
<dbReference type="InterPro" id="IPR001093">
    <property type="entry name" value="IMP_DH_GMPRt"/>
</dbReference>
<evidence type="ECO:0000256" key="12">
    <source>
        <dbReference type="ARBA" id="ARBA00048028"/>
    </source>
</evidence>
<comment type="pathway">
    <text evidence="13 20">Purine metabolism; XMP biosynthesis via de novo pathway; XMP from IMP: step 1/1.</text>
</comment>
<dbReference type="PANTHER" id="PTHR11911">
    <property type="entry name" value="INOSINE-5-MONOPHOSPHATE DEHYDROGENASE RELATED"/>
    <property type="match status" value="1"/>
</dbReference>
<sequence length="486" mass="51973">MSIHNKIVETAITFDDVLLVPSYSEVLPNQVSLKSRLTDKITLNVPIVSAAMDTVTEADLAIALARVGGLGFIHKNMTIAEQAAQVNRVKRSENGMISDPVTLSKDHTLGEARELMAKYKISGLPVVDANNVLIGIITNRDVKYQENLGAKVEEIMTKDNLITSDKNTNLEKAKEILLKNRVEKLPIVDAENKLVGLITIKDIDNQLEYPNANKDQNGRLIVGAGVGVGEDTLERIEALVKAGVDIIGIDSAHGHSIGVLNKIKEIRQVYPDLDIVGGNIVTAEAAKDLIEAGANVLKVGVGPGSICTTRVVAGVGVPQLSAIYNVYEYAQTKNIAVIADGGIKLSGDIVKAIASGAGAVMLGSLLAGTDEAPGEEIIFQGRKFKTYQGMGSLSAMKRGGKERYFQSEAKKFVPEGIEGRVPSKGKLEEVIFQLVGGLRAGMGYCGAKDIETLQRDSKLVMITGSGLKESHPHDVIITQEAPNYSL</sequence>
<feature type="domain" description="CBS" evidence="21">
    <location>
        <begin position="156"/>
        <end position="213"/>
    </location>
</feature>
<reference evidence="23 25" key="2">
    <citation type="submission" date="2018-06" db="EMBL/GenBank/DDBJ databases">
        <authorList>
            <consortium name="Pathogen Informatics"/>
            <person name="Doyle S."/>
        </authorList>
    </citation>
    <scope>NUCLEOTIDE SEQUENCE [LARGE SCALE GENOMIC DNA]</scope>
    <source>
        <strain evidence="23 25">NCTC13492</strain>
    </source>
</reference>
<dbReference type="NCBIfam" id="TIGR01302">
    <property type="entry name" value="IMP_dehydrog"/>
    <property type="match status" value="1"/>
</dbReference>
<comment type="cofactor">
    <cofactor evidence="1 13">
        <name>K(+)</name>
        <dbReference type="ChEBI" id="CHEBI:29103"/>
    </cofactor>
</comment>
<evidence type="ECO:0000256" key="5">
    <source>
        <dbReference type="ARBA" id="ARBA00022737"/>
    </source>
</evidence>
<feature type="binding site" evidence="13">
    <location>
        <position position="469"/>
    </location>
    <ligand>
        <name>K(+)</name>
        <dbReference type="ChEBI" id="CHEBI:29103"/>
        <note>ligand shared between two tetrameric partners</note>
    </ligand>
</feature>
<evidence type="ECO:0000256" key="10">
    <source>
        <dbReference type="ARBA" id="ARBA00023027"/>
    </source>
</evidence>
<comment type="catalytic activity">
    <reaction evidence="12 13 20">
        <text>IMP + NAD(+) + H2O = XMP + NADH + H(+)</text>
        <dbReference type="Rhea" id="RHEA:11708"/>
        <dbReference type="ChEBI" id="CHEBI:15377"/>
        <dbReference type="ChEBI" id="CHEBI:15378"/>
        <dbReference type="ChEBI" id="CHEBI:57464"/>
        <dbReference type="ChEBI" id="CHEBI:57540"/>
        <dbReference type="ChEBI" id="CHEBI:57945"/>
        <dbReference type="ChEBI" id="CHEBI:58053"/>
        <dbReference type="EC" id="1.1.1.205"/>
    </reaction>
</comment>
<evidence type="ECO:0000256" key="2">
    <source>
        <dbReference type="ARBA" id="ARBA00005502"/>
    </source>
</evidence>
<evidence type="ECO:0000256" key="8">
    <source>
        <dbReference type="ARBA" id="ARBA00022958"/>
    </source>
</evidence>
<name>A0A2X2WXV9_CHRJE</name>
<evidence type="ECO:0000256" key="7">
    <source>
        <dbReference type="ARBA" id="ARBA00022755"/>
    </source>
</evidence>
<evidence type="ECO:0000313" key="25">
    <source>
        <dbReference type="Proteomes" id="UP000251670"/>
    </source>
</evidence>
<dbReference type="InterPro" id="IPR046342">
    <property type="entry name" value="CBS_dom_sf"/>
</dbReference>
<dbReference type="InterPro" id="IPR013785">
    <property type="entry name" value="Aldolase_TIM"/>
</dbReference>
<organism evidence="23 25">
    <name type="scientific">Chryseobacterium jejuense</name>
    <dbReference type="NCBI Taxonomy" id="445960"/>
    <lineage>
        <taxon>Bacteria</taxon>
        <taxon>Pseudomonadati</taxon>
        <taxon>Bacteroidota</taxon>
        <taxon>Flavobacteriia</taxon>
        <taxon>Flavobacteriales</taxon>
        <taxon>Weeksellaceae</taxon>
        <taxon>Chryseobacterium group</taxon>
        <taxon>Chryseobacterium</taxon>
    </lineage>
</organism>
<dbReference type="EC" id="1.1.1.205" evidence="13 20"/>
<dbReference type="SUPFAM" id="SSF51412">
    <property type="entry name" value="Inosine monophosphate dehydrogenase (IMPDH)"/>
    <property type="match status" value="1"/>
</dbReference>
<evidence type="ECO:0000256" key="19">
    <source>
        <dbReference type="RuleBase" id="RU003927"/>
    </source>
</evidence>
<dbReference type="Proteomes" id="UP000199426">
    <property type="component" value="Unassembled WGS sequence"/>
</dbReference>
<dbReference type="InterPro" id="IPR005990">
    <property type="entry name" value="IMP_DH"/>
</dbReference>
<comment type="subunit">
    <text evidence="3 13">Homotetramer.</text>
</comment>
<keyword evidence="11 18" id="KW-0129">CBS domain</keyword>
<dbReference type="CDD" id="cd04601">
    <property type="entry name" value="CBS_pair_IMPDH"/>
    <property type="match status" value="1"/>
</dbReference>
<evidence type="ECO:0000256" key="11">
    <source>
        <dbReference type="ARBA" id="ARBA00023122"/>
    </source>
</evidence>
<keyword evidence="4 13" id="KW-0479">Metal-binding</keyword>
<dbReference type="STRING" id="445960.SAMN05421542_3590"/>
<dbReference type="OrthoDB" id="9805398at2"/>
<feature type="binding site" description="in other chain" evidence="13 17">
    <location>
        <position position="304"/>
    </location>
    <ligand>
        <name>K(+)</name>
        <dbReference type="ChEBI" id="CHEBI:29103"/>
        <note>ligand shared between two tetrameric partners</note>
    </ligand>
</feature>
<comment type="function">
    <text evidence="13">Catalyzes the conversion of inosine 5'-phosphate (IMP) to xanthosine 5'-phosphate (XMP), the first committed and rate-limiting step in the de novo synthesis of guanine nucleotides, and therefore plays an important role in the regulation of cell growth.</text>
</comment>
<feature type="binding site" description="in other chain" evidence="13 17">
    <location>
        <position position="307"/>
    </location>
    <ligand>
        <name>K(+)</name>
        <dbReference type="ChEBI" id="CHEBI:29103"/>
        <note>ligand shared between two tetrameric partners</note>
    </ligand>
</feature>
<evidence type="ECO:0000256" key="3">
    <source>
        <dbReference type="ARBA" id="ARBA00011881"/>
    </source>
</evidence>
<dbReference type="RefSeq" id="WP_045501235.1">
    <property type="nucleotide sequence ID" value="NZ_FNEG01000006.1"/>
</dbReference>
<evidence type="ECO:0000259" key="21">
    <source>
        <dbReference type="PROSITE" id="PS51371"/>
    </source>
</evidence>
<evidence type="ECO:0000313" key="23">
    <source>
        <dbReference type="EMBL" id="SQB45508.1"/>
    </source>
</evidence>
<feature type="active site" description="Proton acceptor" evidence="13 14">
    <location>
        <position position="403"/>
    </location>
</feature>
<dbReference type="GO" id="GO:0046872">
    <property type="term" value="F:metal ion binding"/>
    <property type="evidence" value="ECO:0007669"/>
    <property type="project" value="UniProtKB-UniRule"/>
</dbReference>
<dbReference type="EMBL" id="UAWB01000008">
    <property type="protein sequence ID" value="SQB45508.1"/>
    <property type="molecule type" value="Genomic_DNA"/>
</dbReference>
<keyword evidence="9 13" id="KW-0560">Oxidoreductase</keyword>
<keyword evidence="24" id="KW-1185">Reference proteome</keyword>
<evidence type="ECO:0000256" key="20">
    <source>
        <dbReference type="RuleBase" id="RU003928"/>
    </source>
</evidence>
<feature type="binding site" evidence="13 15">
    <location>
        <position position="305"/>
    </location>
    <ligand>
        <name>IMP</name>
        <dbReference type="ChEBI" id="CHEBI:58053"/>
    </ligand>
</feature>
<evidence type="ECO:0000256" key="16">
    <source>
        <dbReference type="PIRSR" id="PIRSR000130-3"/>
    </source>
</evidence>
<feature type="binding site" description="in other chain" evidence="13 17">
    <location>
        <position position="302"/>
    </location>
    <ligand>
        <name>K(+)</name>
        <dbReference type="ChEBI" id="CHEBI:29103"/>
        <note>ligand shared between two tetrameric partners</note>
    </ligand>
</feature>
<dbReference type="PIRSF" id="PIRSF000130">
    <property type="entry name" value="IMPDH"/>
    <property type="match status" value="1"/>
</dbReference>
<evidence type="ECO:0000313" key="22">
    <source>
        <dbReference type="EMBL" id="SDJ50019.1"/>
    </source>
</evidence>
<reference evidence="22 24" key="1">
    <citation type="submission" date="2016-10" db="EMBL/GenBank/DDBJ databases">
        <authorList>
            <person name="Varghese N."/>
            <person name="Submissions S."/>
        </authorList>
    </citation>
    <scope>NUCLEOTIDE SEQUENCE [LARGE SCALE GENOMIC DNA]</scope>
    <source>
        <strain evidence="22 24">DSM 19299</strain>
    </source>
</reference>
<feature type="binding site" evidence="13">
    <location>
        <position position="250"/>
    </location>
    <ligand>
        <name>NAD(+)</name>
        <dbReference type="ChEBI" id="CHEBI:57540"/>
    </ligand>
</feature>
<dbReference type="Proteomes" id="UP000251670">
    <property type="component" value="Unassembled WGS sequence"/>
</dbReference>
<comment type="similarity">
    <text evidence="2 13 19">Belongs to the IMPDH/GMPR family.</text>
</comment>
<keyword evidence="10 13" id="KW-0520">NAD</keyword>
<dbReference type="GO" id="GO:0000166">
    <property type="term" value="F:nucleotide binding"/>
    <property type="evidence" value="ECO:0007669"/>
    <property type="project" value="UniProtKB-UniRule"/>
</dbReference>
<evidence type="ECO:0000256" key="18">
    <source>
        <dbReference type="PROSITE-ProRule" id="PRU00703"/>
    </source>
</evidence>
<gene>
    <name evidence="13 23" type="primary">guaB</name>
    <name evidence="23" type="ORF">NCTC13492_02752</name>
    <name evidence="22" type="ORF">SAMN05421542_3590</name>
</gene>
<dbReference type="PANTHER" id="PTHR11911:SF111">
    <property type="entry name" value="INOSINE-5'-MONOPHOSPHATE DEHYDROGENASE"/>
    <property type="match status" value="1"/>
</dbReference>
<dbReference type="InterPro" id="IPR000644">
    <property type="entry name" value="CBS_dom"/>
</dbReference>
<comment type="activity regulation">
    <text evidence="13">Mycophenolic acid (MPA) is a non-competitive inhibitor that prevents formation of the closed enzyme conformation by binding to the same site as the amobile flap. In contrast, mizoribine monophosphate (MZP) is a competitive inhibitor that induces the closed conformation. MPA is a potent inhibitor of mammalian IMPDHs but a poor inhibitor of the bacterial enzymes. MZP is a more potent inhibitor of bacterial IMPDH.</text>
</comment>
<feature type="binding site" evidence="16">
    <location>
        <begin position="250"/>
        <end position="252"/>
    </location>
    <ligand>
        <name>NAD(+)</name>
        <dbReference type="ChEBI" id="CHEBI:57540"/>
    </ligand>
</feature>
<evidence type="ECO:0000256" key="4">
    <source>
        <dbReference type="ARBA" id="ARBA00022723"/>
    </source>
</evidence>
<comment type="caution">
    <text evidence="13">Lacks conserved residue(s) required for the propagation of feature annotation.</text>
</comment>
<evidence type="ECO:0000256" key="6">
    <source>
        <dbReference type="ARBA" id="ARBA00022749"/>
    </source>
</evidence>
<dbReference type="SMART" id="SM00116">
    <property type="entry name" value="CBS"/>
    <property type="match status" value="2"/>
</dbReference>
<feature type="binding site" evidence="13 15">
    <location>
        <begin position="363"/>
        <end position="364"/>
    </location>
    <ligand>
        <name>IMP</name>
        <dbReference type="ChEBI" id="CHEBI:58053"/>
    </ligand>
</feature>
<evidence type="ECO:0000256" key="17">
    <source>
        <dbReference type="PIRSR" id="PIRSR000130-4"/>
    </source>
</evidence>
<feature type="binding site" evidence="13">
    <location>
        <position position="470"/>
    </location>
    <ligand>
        <name>K(+)</name>
        <dbReference type="ChEBI" id="CHEBI:29103"/>
        <note>ligand shared between two tetrameric partners</note>
    </ligand>
</feature>
<evidence type="ECO:0000256" key="1">
    <source>
        <dbReference type="ARBA" id="ARBA00001958"/>
    </source>
</evidence>
<evidence type="ECO:0000256" key="9">
    <source>
        <dbReference type="ARBA" id="ARBA00023002"/>
    </source>
</evidence>
<dbReference type="HAMAP" id="MF_01964">
    <property type="entry name" value="IMPDH"/>
    <property type="match status" value="1"/>
</dbReference>
<proteinExistence type="inferred from homology"/>
<dbReference type="EMBL" id="FNEG01000006">
    <property type="protein sequence ID" value="SDJ50019.1"/>
    <property type="molecule type" value="Genomic_DNA"/>
</dbReference>
<dbReference type="UniPathway" id="UPA00601">
    <property type="reaction ID" value="UER00295"/>
</dbReference>
<dbReference type="Pfam" id="PF00478">
    <property type="entry name" value="IMPDH"/>
    <property type="match status" value="1"/>
</dbReference>
<feature type="binding site" evidence="13 15">
    <location>
        <position position="415"/>
    </location>
    <ligand>
        <name>IMP</name>
        <dbReference type="ChEBI" id="CHEBI:58053"/>
    </ligand>
</feature>
<keyword evidence="8 13" id="KW-0630">Potassium</keyword>
<evidence type="ECO:0000256" key="13">
    <source>
        <dbReference type="HAMAP-Rule" id="MF_01964"/>
    </source>
</evidence>
<dbReference type="FunFam" id="3.20.20.70:FF:000003">
    <property type="entry name" value="GMP reductase"/>
    <property type="match status" value="1"/>
</dbReference>
<dbReference type="AlphaFoldDB" id="A0A2X2WXV9"/>
<protein>
    <recommendedName>
        <fullName evidence="13 20">Inosine-5'-monophosphate dehydrogenase</fullName>
        <shortName evidence="13">IMP dehydrogenase</shortName>
        <shortName evidence="13">IMPD</shortName>
        <shortName evidence="13">IMPDH</shortName>
        <ecNumber evidence="13 20">1.1.1.205</ecNumber>
    </recommendedName>
</protein>
<keyword evidence="5" id="KW-0677">Repeat</keyword>
<dbReference type="CDD" id="cd00381">
    <property type="entry name" value="IMPDH"/>
    <property type="match status" value="1"/>
</dbReference>
<keyword evidence="6 13" id="KW-0332">GMP biosynthesis</keyword>
<dbReference type="GO" id="GO:0003938">
    <property type="term" value="F:IMP dehydrogenase activity"/>
    <property type="evidence" value="ECO:0007669"/>
    <property type="project" value="UniProtKB-UniRule"/>
</dbReference>
<feature type="active site" description="Thioimidate intermediate" evidence="13 14">
    <location>
        <position position="307"/>
    </location>
</feature>
<feature type="binding site" evidence="13 15">
    <location>
        <begin position="387"/>
        <end position="391"/>
    </location>
    <ligand>
        <name>IMP</name>
        <dbReference type="ChEBI" id="CHEBI:58053"/>
    </ligand>
</feature>
<feature type="binding site" evidence="13 16">
    <location>
        <begin position="300"/>
        <end position="302"/>
    </location>
    <ligand>
        <name>NAD(+)</name>
        <dbReference type="ChEBI" id="CHEBI:57540"/>
    </ligand>
</feature>
<dbReference type="InterPro" id="IPR015875">
    <property type="entry name" value="IMP_DH/GMP_Rdtase_CS"/>
</dbReference>
<dbReference type="Gene3D" id="3.20.20.70">
    <property type="entry name" value="Aldolase class I"/>
    <property type="match status" value="1"/>
</dbReference>
<dbReference type="PROSITE" id="PS51371">
    <property type="entry name" value="CBS"/>
    <property type="match status" value="2"/>
</dbReference>
<dbReference type="SUPFAM" id="SSF54631">
    <property type="entry name" value="CBS-domain pair"/>
    <property type="match status" value="1"/>
</dbReference>
<feature type="binding site" evidence="13 15">
    <location>
        <begin position="340"/>
        <end position="342"/>
    </location>
    <ligand>
        <name>IMP</name>
        <dbReference type="ChEBI" id="CHEBI:58053"/>
    </ligand>
</feature>